<feature type="region of interest" description="Disordered" evidence="1">
    <location>
        <begin position="265"/>
        <end position="299"/>
    </location>
</feature>
<dbReference type="RefSeq" id="WP_246196383.1">
    <property type="nucleotide sequence ID" value="NZ_CP042997.1"/>
</dbReference>
<feature type="compositionally biased region" description="Basic and acidic residues" evidence="1">
    <location>
        <begin position="1"/>
        <end position="19"/>
    </location>
</feature>
<evidence type="ECO:0000313" key="3">
    <source>
        <dbReference type="Proteomes" id="UP000324233"/>
    </source>
</evidence>
<evidence type="ECO:0000313" key="2">
    <source>
        <dbReference type="EMBL" id="QEH32521.1"/>
    </source>
</evidence>
<evidence type="ECO:0000256" key="1">
    <source>
        <dbReference type="SAM" id="MobiDB-lite"/>
    </source>
</evidence>
<dbReference type="Gene3D" id="2.60.120.200">
    <property type="match status" value="1"/>
</dbReference>
<feature type="compositionally biased region" description="Pro residues" evidence="1">
    <location>
        <begin position="38"/>
        <end position="49"/>
    </location>
</feature>
<gene>
    <name evidence="2" type="ORF">OJF2_09980</name>
</gene>
<feature type="compositionally biased region" description="Low complexity" evidence="1">
    <location>
        <begin position="50"/>
        <end position="61"/>
    </location>
</feature>
<keyword evidence="3" id="KW-1185">Reference proteome</keyword>
<organism evidence="2 3">
    <name type="scientific">Aquisphaera giovannonii</name>
    <dbReference type="NCBI Taxonomy" id="406548"/>
    <lineage>
        <taxon>Bacteria</taxon>
        <taxon>Pseudomonadati</taxon>
        <taxon>Planctomycetota</taxon>
        <taxon>Planctomycetia</taxon>
        <taxon>Isosphaerales</taxon>
        <taxon>Isosphaeraceae</taxon>
        <taxon>Aquisphaera</taxon>
    </lineage>
</organism>
<dbReference type="AlphaFoldDB" id="A0A5B9VXD3"/>
<feature type="region of interest" description="Disordered" evidence="1">
    <location>
        <begin position="1"/>
        <end position="77"/>
    </location>
</feature>
<feature type="compositionally biased region" description="Low complexity" evidence="1">
    <location>
        <begin position="275"/>
        <end position="287"/>
    </location>
</feature>
<dbReference type="EMBL" id="CP042997">
    <property type="protein sequence ID" value="QEH32521.1"/>
    <property type="molecule type" value="Genomic_DNA"/>
</dbReference>
<dbReference type="Proteomes" id="UP000324233">
    <property type="component" value="Chromosome"/>
</dbReference>
<accession>A0A5B9VXD3</accession>
<protein>
    <submittedName>
        <fullName evidence="2">Uncharacterized protein</fullName>
    </submittedName>
</protein>
<name>A0A5B9VXD3_9BACT</name>
<reference evidence="2 3" key="1">
    <citation type="submission" date="2019-08" db="EMBL/GenBank/DDBJ databases">
        <title>Deep-cultivation of Planctomycetes and their phenomic and genomic characterization uncovers novel biology.</title>
        <authorList>
            <person name="Wiegand S."/>
            <person name="Jogler M."/>
            <person name="Boedeker C."/>
            <person name="Pinto D."/>
            <person name="Vollmers J."/>
            <person name="Rivas-Marin E."/>
            <person name="Kohn T."/>
            <person name="Peeters S.H."/>
            <person name="Heuer A."/>
            <person name="Rast P."/>
            <person name="Oberbeckmann S."/>
            <person name="Bunk B."/>
            <person name="Jeske O."/>
            <person name="Meyerdierks A."/>
            <person name="Storesund J.E."/>
            <person name="Kallscheuer N."/>
            <person name="Luecker S."/>
            <person name="Lage O.M."/>
            <person name="Pohl T."/>
            <person name="Merkel B.J."/>
            <person name="Hornburger P."/>
            <person name="Mueller R.-W."/>
            <person name="Bruemmer F."/>
            <person name="Labrenz M."/>
            <person name="Spormann A.M."/>
            <person name="Op den Camp H."/>
            <person name="Overmann J."/>
            <person name="Amann R."/>
            <person name="Jetten M.S.M."/>
            <person name="Mascher T."/>
            <person name="Medema M.H."/>
            <person name="Devos D.P."/>
            <person name="Kaster A.-K."/>
            <person name="Ovreas L."/>
            <person name="Rohde M."/>
            <person name="Galperin M.Y."/>
            <person name="Jogler C."/>
        </authorList>
    </citation>
    <scope>NUCLEOTIDE SEQUENCE [LARGE SCALE GENOMIC DNA]</scope>
    <source>
        <strain evidence="2 3">OJF2</strain>
    </source>
</reference>
<sequence>MGLDASSRRVQETPGHRELPPAPGSPTVGGPVADRPAADPPPPPNPSPPAASTESAAARGPNPGDWGRPVDPDGDTAIELDATSGEIKFGIPGTPHVLGAEIGRMNAPRVLRPVRGDFAAGVVVNGVSHPAGRATLPDYAAFHGAGLLLWQDERNYLRLEIAAEVRRGRPRPYANFELRRGGVLASSQGIEIKDGSSRLLLVRRGGVVRGAFGRDGTRWTWFAPVELGFDGPSRIGGAAINSATKPLYADLQSLRVVPIGDAGESEAVREASGLPAADPDPSSQADATGPSVPQRTGDH</sequence>
<dbReference type="KEGG" id="agv:OJF2_09980"/>
<proteinExistence type="predicted"/>